<evidence type="ECO:0000313" key="1">
    <source>
        <dbReference type="EnsemblPlants" id="MELO3C027654.2.1"/>
    </source>
</evidence>
<dbReference type="AlphaFoldDB" id="A0A9I9E2C2"/>
<organism evidence="1">
    <name type="scientific">Cucumis melo</name>
    <name type="common">Muskmelon</name>
    <dbReference type="NCBI Taxonomy" id="3656"/>
    <lineage>
        <taxon>Eukaryota</taxon>
        <taxon>Viridiplantae</taxon>
        <taxon>Streptophyta</taxon>
        <taxon>Embryophyta</taxon>
        <taxon>Tracheophyta</taxon>
        <taxon>Spermatophyta</taxon>
        <taxon>Magnoliopsida</taxon>
        <taxon>eudicotyledons</taxon>
        <taxon>Gunneridae</taxon>
        <taxon>Pentapetalae</taxon>
        <taxon>rosids</taxon>
        <taxon>fabids</taxon>
        <taxon>Cucurbitales</taxon>
        <taxon>Cucurbitaceae</taxon>
        <taxon>Benincaseae</taxon>
        <taxon>Cucumis</taxon>
    </lineage>
</organism>
<dbReference type="EnsemblPlants" id="MELO3C027654.2.1">
    <property type="protein sequence ID" value="MELO3C027654.2.1"/>
    <property type="gene ID" value="MELO3C027654.2"/>
</dbReference>
<protein>
    <submittedName>
        <fullName evidence="1">Uncharacterized protein</fullName>
    </submittedName>
</protein>
<dbReference type="Gramene" id="MELO3C027654.2.1">
    <property type="protein sequence ID" value="MELO3C027654.2.1"/>
    <property type="gene ID" value="MELO3C027654.2"/>
</dbReference>
<proteinExistence type="predicted"/>
<reference evidence="1" key="1">
    <citation type="submission" date="2023-03" db="UniProtKB">
        <authorList>
            <consortium name="EnsemblPlants"/>
        </authorList>
    </citation>
    <scope>IDENTIFICATION</scope>
</reference>
<sequence length="95" mass="10917">VVPSPSFRAFFFSLVKHSSSAKRRQTSPNITRTSSKVTPLPKVTCTTFGQEVFLRLPLPSYVDEEFKIDITWKDAEKKMEPPPYTHIRRSILLCC</sequence>
<accession>A0A9I9E2C2</accession>
<name>A0A9I9E2C2_CUCME</name>